<proteinExistence type="predicted"/>
<dbReference type="AlphaFoldDB" id="A0A5B7KB37"/>
<organism evidence="2 3">
    <name type="scientific">Portunus trituberculatus</name>
    <name type="common">Swimming crab</name>
    <name type="synonym">Neptunus trituberculatus</name>
    <dbReference type="NCBI Taxonomy" id="210409"/>
    <lineage>
        <taxon>Eukaryota</taxon>
        <taxon>Metazoa</taxon>
        <taxon>Ecdysozoa</taxon>
        <taxon>Arthropoda</taxon>
        <taxon>Crustacea</taxon>
        <taxon>Multicrustacea</taxon>
        <taxon>Malacostraca</taxon>
        <taxon>Eumalacostraca</taxon>
        <taxon>Eucarida</taxon>
        <taxon>Decapoda</taxon>
        <taxon>Pleocyemata</taxon>
        <taxon>Brachyura</taxon>
        <taxon>Eubrachyura</taxon>
        <taxon>Portunoidea</taxon>
        <taxon>Portunidae</taxon>
        <taxon>Portuninae</taxon>
        <taxon>Portunus</taxon>
    </lineage>
</organism>
<accession>A0A5B7KB37</accession>
<comment type="caution">
    <text evidence="2">The sequence shown here is derived from an EMBL/GenBank/DDBJ whole genome shotgun (WGS) entry which is preliminary data.</text>
</comment>
<evidence type="ECO:0000256" key="1">
    <source>
        <dbReference type="SAM" id="MobiDB-lite"/>
    </source>
</evidence>
<keyword evidence="3" id="KW-1185">Reference proteome</keyword>
<name>A0A5B7KB37_PORTR</name>
<feature type="region of interest" description="Disordered" evidence="1">
    <location>
        <begin position="25"/>
        <end position="51"/>
    </location>
</feature>
<evidence type="ECO:0000313" key="2">
    <source>
        <dbReference type="EMBL" id="MPD04390.1"/>
    </source>
</evidence>
<gene>
    <name evidence="2" type="ORF">E2C01_100075</name>
</gene>
<reference evidence="2 3" key="1">
    <citation type="submission" date="2019-05" db="EMBL/GenBank/DDBJ databases">
        <title>Another draft genome of Portunus trituberculatus and its Hox gene families provides insights of decapod evolution.</title>
        <authorList>
            <person name="Jeong J.-H."/>
            <person name="Song I."/>
            <person name="Kim S."/>
            <person name="Choi T."/>
            <person name="Kim D."/>
            <person name="Ryu S."/>
            <person name="Kim W."/>
        </authorList>
    </citation>
    <scope>NUCLEOTIDE SEQUENCE [LARGE SCALE GENOMIC DNA]</scope>
    <source>
        <tissue evidence="2">Muscle</tissue>
    </source>
</reference>
<protein>
    <submittedName>
        <fullName evidence="2">Uncharacterized protein</fullName>
    </submittedName>
</protein>
<sequence length="51" mass="6008">MKCEGDERRWDIEVIGRRQRGDIRGLKRKKAQDMKNMVSGRGTSRRNDGIF</sequence>
<evidence type="ECO:0000313" key="3">
    <source>
        <dbReference type="Proteomes" id="UP000324222"/>
    </source>
</evidence>
<dbReference type="Proteomes" id="UP000324222">
    <property type="component" value="Unassembled WGS sequence"/>
</dbReference>
<dbReference type="EMBL" id="VSRR010140855">
    <property type="protein sequence ID" value="MPD04390.1"/>
    <property type="molecule type" value="Genomic_DNA"/>
</dbReference>